<dbReference type="EMBL" id="UFXL01000001">
    <property type="protein sequence ID" value="SUY78535.1"/>
    <property type="molecule type" value="Genomic_DNA"/>
</dbReference>
<sequence length="38" mass="4073">MTAIAAMSGLLSFLMSEMWASRSLQAPQPQSAGLFTIK</sequence>
<organism evidence="1 2">
    <name type="scientific">Comamonas testosteroni</name>
    <name type="common">Pseudomonas testosteroni</name>
    <dbReference type="NCBI Taxonomy" id="285"/>
    <lineage>
        <taxon>Bacteria</taxon>
        <taxon>Pseudomonadati</taxon>
        <taxon>Pseudomonadota</taxon>
        <taxon>Betaproteobacteria</taxon>
        <taxon>Burkholderiales</taxon>
        <taxon>Comamonadaceae</taxon>
        <taxon>Comamonas</taxon>
    </lineage>
</organism>
<evidence type="ECO:0000313" key="2">
    <source>
        <dbReference type="Proteomes" id="UP000255070"/>
    </source>
</evidence>
<comment type="caution">
    <text evidence="1">The sequence shown here is derived from an EMBL/GenBank/DDBJ whole genome shotgun (WGS) entry which is preliminary data.</text>
</comment>
<name>A0A8B4S878_COMTE</name>
<dbReference type="AlphaFoldDB" id="A0A8B4S878"/>
<protein>
    <submittedName>
        <fullName evidence="1">Uncharacterized protein</fullName>
    </submittedName>
</protein>
<evidence type="ECO:0000313" key="1">
    <source>
        <dbReference type="EMBL" id="SUY78535.1"/>
    </source>
</evidence>
<keyword evidence="2" id="KW-1185">Reference proteome</keyword>
<dbReference type="Proteomes" id="UP000255070">
    <property type="component" value="Unassembled WGS sequence"/>
</dbReference>
<accession>A0A8B4S878</accession>
<gene>
    <name evidence="1" type="ORF">NCTC10698_03452</name>
</gene>
<reference evidence="1 2" key="1">
    <citation type="submission" date="2018-06" db="EMBL/GenBank/DDBJ databases">
        <authorList>
            <consortium name="Pathogen Informatics"/>
            <person name="Doyle S."/>
        </authorList>
    </citation>
    <scope>NUCLEOTIDE SEQUENCE [LARGE SCALE GENOMIC DNA]</scope>
    <source>
        <strain evidence="1 2">NCTC10698</strain>
    </source>
</reference>
<proteinExistence type="predicted"/>